<proteinExistence type="predicted"/>
<evidence type="ECO:0000313" key="1">
    <source>
        <dbReference type="EMBL" id="MEJ8303302.1"/>
    </source>
</evidence>
<evidence type="ECO:0000313" key="2">
    <source>
        <dbReference type="Proteomes" id="UP001380953"/>
    </source>
</evidence>
<comment type="caution">
    <text evidence="1">The sequence shown here is derived from an EMBL/GenBank/DDBJ whole genome shotgun (WGS) entry which is preliminary data.</text>
</comment>
<accession>A0ACC6P8V8</accession>
<protein>
    <submittedName>
        <fullName evidence="1">Cadherin-like beta sandwich domain-containing protein</fullName>
    </submittedName>
</protein>
<sequence length="1201" mass="126803">MENKVRTSLLRRIFMVVLGVILVASSAVWPSGVNRASADIPTKEWADLSSLDYGDLQDVAYGNGVWIAVGSGGTILRSTDTENWTRIPNPESGTLYGVNYLNGTWFAVGDSSVIYTSTDGVTWQNRQSVIGGYSLYSISTGVDEQSNPVYVVAGEGTHTFTSSDGAIWTAGNVALADNYPLDVAYGNGRFLAASKTAGSGSATVSESTYGTTWTTITSPSNSVTGIVYGEDRFVAGSTYYGEVYYSPDGSSWSTSLLGSGKDTAVVDLSYNTEYQNLSVLVRDYNTNSISAYIGYADSNNEWLKEPILQSSNVAAYFRSIAVHDQNGVAVGDNGTLFARGIELSTDNTLSSLSVSGTQLNVPFSPTTLNYTATVESNVTEVEVTAATTSDKAKLSINGSPATSGQAFKVPLKGPGQETLVTIQVVPQSPSASSQSYTVTIKQKRDTELSSLVISEGTLYPVFEPQRYEYWTEAATQAQSISVTPTAINAGTNDIEIWINDSQPVKATSGTATTLNLREGSNHIQIKVTSTSSSQSVPTTYSIYLFREYSSYLNNLTVSEGTLTPEFKPLVNDYEVYVGNATQQIGITPTAASESASITVNGQPTVSGSVYTAPLAEGWNTFKVVVTNQGYYPKSTGDIQIMAPIPVNTETYTVSVYRAGKEPNPFLESLSISPGTLTPSFAPSQTNYSATVSNSVYNLDVSAIPFDDNVKVSIQGNLVKAGQTQTVPLGVGLNVINVVVQANSEISKTYTINVTRQSAPGTTNPDPGTTTPVTPTTPTPTTPTPTTPANGLEVLVNGQPTLVVATGGPAQVNGQTVFTATIDTARLTTFLNGTTGSPIVTIPVRTEADRVIAVLTGEAANLLSSRNATLRIESLLGNYTIPSSQIRLGTAANSLGVTAGSSNLNVNVVIEKSGTNVQNRLSQAAANGGFTAASAPIDFMITASAGDRTVELNSFTEYVEREIPLPTGTNSNQITTAVVIEADGTVRHVPTAVTRTGTNDYARVNSLTNSSYALIWNPKQFSDVAGKWSQASVNDMASRLVVNGIGNDRYNPEGAVTRAEFAAILVRALGLPTTAQTTGFSDVASTEWYAGAASTANAYGLITGYPNGTFRPNATITRQEAFAILDRATQIVPLQPADASSELSSYRDRAEVASWARTSTQAILASGLVQGSGGWLRPEATLSRAESAAVAQRLLQQGGLID</sequence>
<dbReference type="EMBL" id="JBBKAR010000016">
    <property type="protein sequence ID" value="MEJ8303302.1"/>
    <property type="molecule type" value="Genomic_DNA"/>
</dbReference>
<dbReference type="Proteomes" id="UP001380953">
    <property type="component" value="Unassembled WGS sequence"/>
</dbReference>
<organism evidence="1 2">
    <name type="scientific">Saccharibacillus sacchari</name>
    <dbReference type="NCBI Taxonomy" id="456493"/>
    <lineage>
        <taxon>Bacteria</taxon>
        <taxon>Bacillati</taxon>
        <taxon>Bacillota</taxon>
        <taxon>Bacilli</taxon>
        <taxon>Bacillales</taxon>
        <taxon>Paenibacillaceae</taxon>
        <taxon>Saccharibacillus</taxon>
    </lineage>
</organism>
<reference evidence="1" key="1">
    <citation type="submission" date="2024-03" db="EMBL/GenBank/DDBJ databases">
        <title>Whole genome sequecning of epiphytes from Marcgravia umbellata leaves.</title>
        <authorList>
            <person name="Kumar G."/>
            <person name="Savka M.A."/>
        </authorList>
    </citation>
    <scope>NUCLEOTIDE SEQUENCE</scope>
    <source>
        <strain evidence="1">RIT_BL5</strain>
    </source>
</reference>
<name>A0ACC6P8V8_9BACL</name>
<keyword evidence="2" id="KW-1185">Reference proteome</keyword>
<gene>
    <name evidence="1" type="ORF">WKI47_05150</name>
</gene>